<keyword evidence="3" id="KW-1185">Reference proteome</keyword>
<dbReference type="InterPro" id="IPR053151">
    <property type="entry name" value="RNase_H-like"/>
</dbReference>
<dbReference type="PANTHER" id="PTHR47723">
    <property type="entry name" value="OS05G0353850 PROTEIN"/>
    <property type="match status" value="1"/>
</dbReference>
<evidence type="ECO:0000313" key="2">
    <source>
        <dbReference type="EMBL" id="MCD7454106.1"/>
    </source>
</evidence>
<gene>
    <name evidence="2" type="ORF">HAX54_023468</name>
</gene>
<dbReference type="PANTHER" id="PTHR47723:SF7">
    <property type="entry name" value="RNASE H FAMILY PROTEIN"/>
    <property type="match status" value="1"/>
</dbReference>
<name>A0ABS8S720_DATST</name>
<sequence length="128" mass="15089">MKIHHNEYKIYILKWCSENGYTKIQLELDSLISINMLKNKDTTNLKLKPTILSSIQALTDMNVKISHCYREANVVADFLAELASSRGNIAFYFSYQQLPREVMRIYQLDRCQLPSIRRRYDNSNFFVS</sequence>
<proteinExistence type="predicted"/>
<organism evidence="2 3">
    <name type="scientific">Datura stramonium</name>
    <name type="common">Jimsonweed</name>
    <name type="synonym">Common thornapple</name>
    <dbReference type="NCBI Taxonomy" id="4076"/>
    <lineage>
        <taxon>Eukaryota</taxon>
        <taxon>Viridiplantae</taxon>
        <taxon>Streptophyta</taxon>
        <taxon>Embryophyta</taxon>
        <taxon>Tracheophyta</taxon>
        <taxon>Spermatophyta</taxon>
        <taxon>Magnoliopsida</taxon>
        <taxon>eudicotyledons</taxon>
        <taxon>Gunneridae</taxon>
        <taxon>Pentapetalae</taxon>
        <taxon>asterids</taxon>
        <taxon>lamiids</taxon>
        <taxon>Solanales</taxon>
        <taxon>Solanaceae</taxon>
        <taxon>Solanoideae</taxon>
        <taxon>Datureae</taxon>
        <taxon>Datura</taxon>
    </lineage>
</organism>
<dbReference type="InterPro" id="IPR012337">
    <property type="entry name" value="RNaseH-like_sf"/>
</dbReference>
<comment type="caution">
    <text evidence="2">The sequence shown here is derived from an EMBL/GenBank/DDBJ whole genome shotgun (WGS) entry which is preliminary data.</text>
</comment>
<protein>
    <recommendedName>
        <fullName evidence="1">RNase H type-1 domain-containing protein</fullName>
    </recommendedName>
</protein>
<dbReference type="SUPFAM" id="SSF53098">
    <property type="entry name" value="Ribonuclease H-like"/>
    <property type="match status" value="1"/>
</dbReference>
<dbReference type="Proteomes" id="UP000823775">
    <property type="component" value="Unassembled WGS sequence"/>
</dbReference>
<dbReference type="InterPro" id="IPR036397">
    <property type="entry name" value="RNaseH_sf"/>
</dbReference>
<dbReference type="EMBL" id="JACEIK010000285">
    <property type="protein sequence ID" value="MCD7454106.1"/>
    <property type="molecule type" value="Genomic_DNA"/>
</dbReference>
<dbReference type="InterPro" id="IPR044730">
    <property type="entry name" value="RNase_H-like_dom_plant"/>
</dbReference>
<dbReference type="InterPro" id="IPR002156">
    <property type="entry name" value="RNaseH_domain"/>
</dbReference>
<dbReference type="Pfam" id="PF13456">
    <property type="entry name" value="RVT_3"/>
    <property type="match status" value="1"/>
</dbReference>
<evidence type="ECO:0000313" key="3">
    <source>
        <dbReference type="Proteomes" id="UP000823775"/>
    </source>
</evidence>
<accession>A0ABS8S720</accession>
<reference evidence="2 3" key="1">
    <citation type="journal article" date="2021" name="BMC Genomics">
        <title>Datura genome reveals duplications of psychoactive alkaloid biosynthetic genes and high mutation rate following tissue culture.</title>
        <authorList>
            <person name="Rajewski A."/>
            <person name="Carter-House D."/>
            <person name="Stajich J."/>
            <person name="Litt A."/>
        </authorList>
    </citation>
    <scope>NUCLEOTIDE SEQUENCE [LARGE SCALE GENOMIC DNA]</scope>
    <source>
        <strain evidence="2">AR-01</strain>
    </source>
</reference>
<dbReference type="CDD" id="cd06222">
    <property type="entry name" value="RNase_H_like"/>
    <property type="match status" value="1"/>
</dbReference>
<feature type="domain" description="RNase H type-1" evidence="1">
    <location>
        <begin position="13"/>
        <end position="82"/>
    </location>
</feature>
<evidence type="ECO:0000259" key="1">
    <source>
        <dbReference type="Pfam" id="PF13456"/>
    </source>
</evidence>
<dbReference type="Gene3D" id="3.30.420.10">
    <property type="entry name" value="Ribonuclease H-like superfamily/Ribonuclease H"/>
    <property type="match status" value="1"/>
</dbReference>